<feature type="domain" description="HTH gntR-type" evidence="4">
    <location>
        <begin position="13"/>
        <end position="80"/>
    </location>
</feature>
<dbReference type="Gene3D" id="1.20.120.530">
    <property type="entry name" value="GntR ligand-binding domain-like"/>
    <property type="match status" value="1"/>
</dbReference>
<keyword evidence="2 5" id="KW-0238">DNA-binding</keyword>
<dbReference type="InterPro" id="IPR036390">
    <property type="entry name" value="WH_DNA-bd_sf"/>
</dbReference>
<proteinExistence type="predicted"/>
<dbReference type="SUPFAM" id="SSF46785">
    <property type="entry name" value="Winged helix' DNA-binding domain"/>
    <property type="match status" value="1"/>
</dbReference>
<gene>
    <name evidence="5" type="ORF">HNQ08_001909</name>
</gene>
<dbReference type="EMBL" id="JACHFL010000004">
    <property type="protein sequence ID" value="MBB5362811.1"/>
    <property type="molecule type" value="Genomic_DNA"/>
</dbReference>
<keyword evidence="6" id="KW-1185">Reference proteome</keyword>
<dbReference type="SUPFAM" id="SSF48008">
    <property type="entry name" value="GntR ligand-binding domain-like"/>
    <property type="match status" value="1"/>
</dbReference>
<dbReference type="Gene3D" id="1.10.10.10">
    <property type="entry name" value="Winged helix-like DNA-binding domain superfamily/Winged helix DNA-binding domain"/>
    <property type="match status" value="1"/>
</dbReference>
<evidence type="ECO:0000313" key="5">
    <source>
        <dbReference type="EMBL" id="MBB5362811.1"/>
    </source>
</evidence>
<dbReference type="InterPro" id="IPR036388">
    <property type="entry name" value="WH-like_DNA-bd_sf"/>
</dbReference>
<dbReference type="PANTHER" id="PTHR43537">
    <property type="entry name" value="TRANSCRIPTIONAL REGULATOR, GNTR FAMILY"/>
    <property type="match status" value="1"/>
</dbReference>
<dbReference type="InterPro" id="IPR000524">
    <property type="entry name" value="Tscrpt_reg_HTH_GntR"/>
</dbReference>
<evidence type="ECO:0000313" key="6">
    <source>
        <dbReference type="Proteomes" id="UP000552709"/>
    </source>
</evidence>
<sequence length="222" mass="24598">MPIPPPAAIRTRSLARDEVYRQLSAWIIDGTLQPEEALRDQDIAGQLGVSRTPVREALRRLEDEGFVETAANRWTRVAPLRAAHAAELYPVVETLEVLALRLAAPALTAQNLDVLQDLDLKLQHALRVGDACAAVDADTAFHTVWISRSGNGELQLALRGLKRKLRRIELAYFNAAASGQASLDEHDAIRRALRASDTEQAVLALQNNWRGSMQRLQRQLSC</sequence>
<keyword evidence="1" id="KW-0805">Transcription regulation</keyword>
<evidence type="ECO:0000256" key="2">
    <source>
        <dbReference type="ARBA" id="ARBA00023125"/>
    </source>
</evidence>
<dbReference type="GO" id="GO:0003677">
    <property type="term" value="F:DNA binding"/>
    <property type="evidence" value="ECO:0007669"/>
    <property type="project" value="UniProtKB-KW"/>
</dbReference>
<dbReference type="GO" id="GO:0003700">
    <property type="term" value="F:DNA-binding transcription factor activity"/>
    <property type="evidence" value="ECO:0007669"/>
    <property type="project" value="InterPro"/>
</dbReference>
<dbReference type="Pfam" id="PF00392">
    <property type="entry name" value="GntR"/>
    <property type="match status" value="1"/>
</dbReference>
<dbReference type="SMART" id="SM00895">
    <property type="entry name" value="FCD"/>
    <property type="match status" value="1"/>
</dbReference>
<dbReference type="PROSITE" id="PS50949">
    <property type="entry name" value="HTH_GNTR"/>
    <property type="match status" value="1"/>
</dbReference>
<dbReference type="AlphaFoldDB" id="A0A7W8JTB1"/>
<keyword evidence="3" id="KW-0804">Transcription</keyword>
<reference evidence="5 6" key="1">
    <citation type="submission" date="2020-08" db="EMBL/GenBank/DDBJ databases">
        <title>Genomic Encyclopedia of Type Strains, Phase IV (KMG-IV): sequencing the most valuable type-strain genomes for metagenomic binning, comparative biology and taxonomic classification.</title>
        <authorList>
            <person name="Goeker M."/>
        </authorList>
    </citation>
    <scope>NUCLEOTIDE SEQUENCE [LARGE SCALE GENOMIC DNA]</scope>
    <source>
        <strain evidence="5 6">DSM 27939</strain>
    </source>
</reference>
<dbReference type="RefSeq" id="WP_184130549.1">
    <property type="nucleotide sequence ID" value="NZ_JACHFL010000004.1"/>
</dbReference>
<dbReference type="InterPro" id="IPR008920">
    <property type="entry name" value="TF_FadR/GntR_C"/>
</dbReference>
<dbReference type="Proteomes" id="UP000552709">
    <property type="component" value="Unassembled WGS sequence"/>
</dbReference>
<organism evidence="5 6">
    <name type="scientific">Deinococcus humi</name>
    <dbReference type="NCBI Taxonomy" id="662880"/>
    <lineage>
        <taxon>Bacteria</taxon>
        <taxon>Thermotogati</taxon>
        <taxon>Deinococcota</taxon>
        <taxon>Deinococci</taxon>
        <taxon>Deinococcales</taxon>
        <taxon>Deinococcaceae</taxon>
        <taxon>Deinococcus</taxon>
    </lineage>
</organism>
<dbReference type="InterPro" id="IPR011711">
    <property type="entry name" value="GntR_C"/>
</dbReference>
<dbReference type="CDD" id="cd07377">
    <property type="entry name" value="WHTH_GntR"/>
    <property type="match status" value="1"/>
</dbReference>
<dbReference type="PRINTS" id="PR00035">
    <property type="entry name" value="HTHGNTR"/>
</dbReference>
<evidence type="ECO:0000256" key="3">
    <source>
        <dbReference type="ARBA" id="ARBA00023163"/>
    </source>
</evidence>
<protein>
    <submittedName>
        <fullName evidence="5">DNA-binding GntR family transcriptional regulator</fullName>
    </submittedName>
</protein>
<dbReference type="Pfam" id="PF07729">
    <property type="entry name" value="FCD"/>
    <property type="match status" value="1"/>
</dbReference>
<evidence type="ECO:0000259" key="4">
    <source>
        <dbReference type="PROSITE" id="PS50949"/>
    </source>
</evidence>
<dbReference type="PANTHER" id="PTHR43537:SF5">
    <property type="entry name" value="UXU OPERON TRANSCRIPTIONAL REGULATOR"/>
    <property type="match status" value="1"/>
</dbReference>
<accession>A0A7W8JTB1</accession>
<dbReference type="SMART" id="SM00345">
    <property type="entry name" value="HTH_GNTR"/>
    <property type="match status" value="1"/>
</dbReference>
<comment type="caution">
    <text evidence="5">The sequence shown here is derived from an EMBL/GenBank/DDBJ whole genome shotgun (WGS) entry which is preliminary data.</text>
</comment>
<name>A0A7W8JTB1_9DEIO</name>
<evidence type="ECO:0000256" key="1">
    <source>
        <dbReference type="ARBA" id="ARBA00023015"/>
    </source>
</evidence>